<feature type="transmembrane region" description="Helical" evidence="8">
    <location>
        <begin position="105"/>
        <end position="133"/>
    </location>
</feature>
<evidence type="ECO:0000256" key="2">
    <source>
        <dbReference type="ARBA" id="ARBA00022475"/>
    </source>
</evidence>
<dbReference type="STRING" id="662367.SAMN05216167_11848"/>
<organism evidence="9 10">
    <name type="scientific">Spirosoma endophyticum</name>
    <dbReference type="NCBI Taxonomy" id="662367"/>
    <lineage>
        <taxon>Bacteria</taxon>
        <taxon>Pseudomonadati</taxon>
        <taxon>Bacteroidota</taxon>
        <taxon>Cytophagia</taxon>
        <taxon>Cytophagales</taxon>
        <taxon>Cytophagaceae</taxon>
        <taxon>Spirosoma</taxon>
    </lineage>
</organism>
<feature type="transmembrane region" description="Helical" evidence="8">
    <location>
        <begin position="145"/>
        <end position="163"/>
    </location>
</feature>
<reference evidence="9 10" key="1">
    <citation type="submission" date="2016-10" db="EMBL/GenBank/DDBJ databases">
        <authorList>
            <person name="de Groot N.N."/>
        </authorList>
    </citation>
    <scope>NUCLEOTIDE SEQUENCE [LARGE SCALE GENOMIC DNA]</scope>
    <source>
        <strain evidence="9 10">DSM 26130</strain>
    </source>
</reference>
<feature type="transmembrane region" description="Helical" evidence="8">
    <location>
        <begin position="352"/>
        <end position="369"/>
    </location>
</feature>
<evidence type="ECO:0000256" key="8">
    <source>
        <dbReference type="SAM" id="Phobius"/>
    </source>
</evidence>
<keyword evidence="4 8" id="KW-0812">Transmembrane</keyword>
<dbReference type="GO" id="GO:0016758">
    <property type="term" value="F:hexosyltransferase activity"/>
    <property type="evidence" value="ECO:0007669"/>
    <property type="project" value="InterPro"/>
</dbReference>
<keyword evidence="3" id="KW-0808">Transferase</keyword>
<comment type="subcellular location">
    <subcellularLocation>
        <location evidence="1">Cell membrane</location>
        <topology evidence="1">Multi-pass membrane protein</topology>
    </subcellularLocation>
</comment>
<dbReference type="Pfam" id="PF09594">
    <property type="entry name" value="GT87"/>
    <property type="match status" value="1"/>
</dbReference>
<dbReference type="EMBL" id="FOLQ01000018">
    <property type="protein sequence ID" value="SFE71564.1"/>
    <property type="molecule type" value="Genomic_DNA"/>
</dbReference>
<protein>
    <recommendedName>
        <fullName evidence="11">DUF2029 domain-containing protein</fullName>
    </recommendedName>
</protein>
<feature type="transmembrane region" description="Helical" evidence="8">
    <location>
        <begin position="38"/>
        <end position="56"/>
    </location>
</feature>
<evidence type="ECO:0000256" key="5">
    <source>
        <dbReference type="ARBA" id="ARBA00022989"/>
    </source>
</evidence>
<feature type="transmembrane region" description="Helical" evidence="8">
    <location>
        <begin position="216"/>
        <end position="235"/>
    </location>
</feature>
<keyword evidence="10" id="KW-1185">Reference proteome</keyword>
<accession>A0A1I2CTJ2</accession>
<keyword evidence="2" id="KW-1003">Cell membrane</keyword>
<dbReference type="InterPro" id="IPR018584">
    <property type="entry name" value="GT87"/>
</dbReference>
<dbReference type="AlphaFoldDB" id="A0A1I2CTJ2"/>
<evidence type="ECO:0000313" key="9">
    <source>
        <dbReference type="EMBL" id="SFE71564.1"/>
    </source>
</evidence>
<comment type="similarity">
    <text evidence="7">Belongs to the glycosyltransferase 87 family.</text>
</comment>
<keyword evidence="5 8" id="KW-1133">Transmembrane helix</keyword>
<name>A0A1I2CTJ2_9BACT</name>
<dbReference type="GO" id="GO:0005886">
    <property type="term" value="C:plasma membrane"/>
    <property type="evidence" value="ECO:0007669"/>
    <property type="project" value="UniProtKB-SubCell"/>
</dbReference>
<feature type="transmembrane region" description="Helical" evidence="8">
    <location>
        <begin position="279"/>
        <end position="299"/>
    </location>
</feature>
<sequence>MSKDKSASPVNTDYFCTSITNIYSVLQRVLSFLTLPRLVGLYVVLFCAVALQNYLLGFGNYNNYLMFARPFHNLLLDKSIYGLHPELYDDNYKYSPTFAWLMGPFYYLPVLFGMTMWNLLNTVVLLAGVWFYLSDEKDPAQQRRVALLIIILEALITAQNLQSNNMIVGSMLLGLYFLRRERVWQAAFFFVLCLFIKFYGVAAAGFFLFYPKKPQFILAMIVWTVLFALAPLTLISPDHLMAEYEEWFRLVVEVKLGLQVSVMGIAEAWFGMSKTDDNYRIIEAIGATLFLLPFLRFNLWKDWLFQRRMIAYFFLFMIVFNKMAESPTYVMAVTGVALWWTTLSEPTRLDQILLALVIVFTSLSPTDIFPQVVQKQFFQPYNIKALPCLLVWARVQYQIWMQPSNSNPSVIADSAMPSQYQPDRQH</sequence>
<dbReference type="Proteomes" id="UP000198598">
    <property type="component" value="Unassembled WGS sequence"/>
</dbReference>
<evidence type="ECO:0000256" key="1">
    <source>
        <dbReference type="ARBA" id="ARBA00004651"/>
    </source>
</evidence>
<feature type="transmembrane region" description="Helical" evidence="8">
    <location>
        <begin position="183"/>
        <end position="209"/>
    </location>
</feature>
<evidence type="ECO:0000256" key="3">
    <source>
        <dbReference type="ARBA" id="ARBA00022679"/>
    </source>
</evidence>
<evidence type="ECO:0000256" key="6">
    <source>
        <dbReference type="ARBA" id="ARBA00023136"/>
    </source>
</evidence>
<evidence type="ECO:0000256" key="4">
    <source>
        <dbReference type="ARBA" id="ARBA00022692"/>
    </source>
</evidence>
<evidence type="ECO:0000256" key="7">
    <source>
        <dbReference type="ARBA" id="ARBA00024033"/>
    </source>
</evidence>
<evidence type="ECO:0008006" key="11">
    <source>
        <dbReference type="Google" id="ProtNLM"/>
    </source>
</evidence>
<proteinExistence type="inferred from homology"/>
<feature type="transmembrane region" description="Helical" evidence="8">
    <location>
        <begin position="311"/>
        <end position="340"/>
    </location>
</feature>
<gene>
    <name evidence="9" type="ORF">SAMN05216167_11848</name>
</gene>
<keyword evidence="6 8" id="KW-0472">Membrane</keyword>
<evidence type="ECO:0000313" key="10">
    <source>
        <dbReference type="Proteomes" id="UP000198598"/>
    </source>
</evidence>